<evidence type="ECO:0000313" key="3">
    <source>
        <dbReference type="Proteomes" id="UP000317722"/>
    </source>
</evidence>
<keyword evidence="1" id="KW-0812">Transmembrane</keyword>
<reference evidence="2 3" key="1">
    <citation type="journal article" date="2019" name="Environ. Microbiol.">
        <title>Species interactions and distinct microbial communities in high Arctic permafrost affected cryosols are associated with the CH4 and CO2 gas fluxes.</title>
        <authorList>
            <person name="Altshuler I."/>
            <person name="Hamel J."/>
            <person name="Turney S."/>
            <person name="Magnuson E."/>
            <person name="Levesque R."/>
            <person name="Greer C."/>
            <person name="Whyte L.G."/>
        </authorList>
    </citation>
    <scope>NUCLEOTIDE SEQUENCE [LARGE SCALE GENOMIC DNA]</scope>
    <source>
        <strain evidence="2 3">S9.3A</strain>
    </source>
</reference>
<dbReference type="EMBL" id="RCZM01000008">
    <property type="protein sequence ID" value="TPG12873.1"/>
    <property type="molecule type" value="Genomic_DNA"/>
</dbReference>
<organism evidence="2 3">
    <name type="scientific">Pedococcus bigeumensis</name>
    <dbReference type="NCBI Taxonomy" id="433644"/>
    <lineage>
        <taxon>Bacteria</taxon>
        <taxon>Bacillati</taxon>
        <taxon>Actinomycetota</taxon>
        <taxon>Actinomycetes</taxon>
        <taxon>Micrococcales</taxon>
        <taxon>Intrasporangiaceae</taxon>
        <taxon>Pedococcus</taxon>
    </lineage>
</organism>
<accession>A0A502CJ80</accession>
<dbReference type="Proteomes" id="UP000317722">
    <property type="component" value="Unassembled WGS sequence"/>
</dbReference>
<feature type="transmembrane region" description="Helical" evidence="1">
    <location>
        <begin position="74"/>
        <end position="95"/>
    </location>
</feature>
<keyword evidence="1" id="KW-1133">Transmembrane helix</keyword>
<proteinExistence type="predicted"/>
<evidence type="ECO:0000256" key="1">
    <source>
        <dbReference type="SAM" id="Phobius"/>
    </source>
</evidence>
<name>A0A502CJ80_9MICO</name>
<feature type="transmembrane region" description="Helical" evidence="1">
    <location>
        <begin position="48"/>
        <end position="67"/>
    </location>
</feature>
<keyword evidence="3" id="KW-1185">Reference proteome</keyword>
<sequence length="129" mass="13191">MSVAGTVISVVGAFVGGGLVVALAEGGTDVQQGVPHPVIYTISEIANLLALCGPAFFIGALAILLAARAGLPRWLRAFSVIAGICGILLPVYFTIPVYLAWTLVFGGRLVAKGARGNELTEAVLAESLV</sequence>
<protein>
    <submittedName>
        <fullName evidence="2">Uncharacterized protein</fullName>
    </submittedName>
</protein>
<comment type="caution">
    <text evidence="2">The sequence shown here is derived from an EMBL/GenBank/DDBJ whole genome shotgun (WGS) entry which is preliminary data.</text>
</comment>
<dbReference type="OrthoDB" id="4869942at2"/>
<gene>
    <name evidence="2" type="ORF">EAH86_19210</name>
</gene>
<dbReference type="AlphaFoldDB" id="A0A502CJ80"/>
<keyword evidence="1" id="KW-0472">Membrane</keyword>
<evidence type="ECO:0000313" key="2">
    <source>
        <dbReference type="EMBL" id="TPG12873.1"/>
    </source>
</evidence>